<evidence type="ECO:0000256" key="7">
    <source>
        <dbReference type="ARBA" id="ARBA00023136"/>
    </source>
</evidence>
<reference evidence="15 16" key="1">
    <citation type="submission" date="2019-02" db="EMBL/GenBank/DDBJ databases">
        <authorList>
            <person name="Fomenkov A."/>
            <person name="Dubinina G."/>
            <person name="Grabovich M."/>
            <person name="Vincze T."/>
            <person name="Roberts R.J."/>
        </authorList>
    </citation>
    <scope>NUCLEOTIDE SEQUENCE [LARGE SCALE GENOMIC DNA]</scope>
    <source>
        <strain evidence="15 16">P</strain>
    </source>
</reference>
<reference evidence="15 16" key="2">
    <citation type="submission" date="2019-09" db="EMBL/GenBank/DDBJ databases">
        <title>Complete Genome Sequence and Methylome Analysis of free living Spirochaetas.</title>
        <authorList>
            <person name="Leshcheva N."/>
            <person name="Mikheeva N."/>
        </authorList>
    </citation>
    <scope>NUCLEOTIDE SEQUENCE [LARGE SCALE GENOMIC DNA]</scope>
    <source>
        <strain evidence="15 16">P</strain>
    </source>
</reference>
<comment type="subcellular location">
    <subcellularLocation>
        <location evidence="1 10">Cell outer membrane</location>
        <topology evidence="1 10">Multi-pass membrane protein</topology>
    </subcellularLocation>
</comment>
<evidence type="ECO:0000256" key="12">
    <source>
        <dbReference type="SAM" id="SignalP"/>
    </source>
</evidence>
<keyword evidence="3 10" id="KW-1134">Transmembrane beta strand</keyword>
<evidence type="ECO:0000256" key="3">
    <source>
        <dbReference type="ARBA" id="ARBA00022452"/>
    </source>
</evidence>
<evidence type="ECO:0000256" key="5">
    <source>
        <dbReference type="ARBA" id="ARBA00022729"/>
    </source>
</evidence>
<dbReference type="KEGG" id="sper:EW093_11150"/>
<evidence type="ECO:0000256" key="9">
    <source>
        <dbReference type="ARBA" id="ARBA00023237"/>
    </source>
</evidence>
<dbReference type="InterPro" id="IPR012910">
    <property type="entry name" value="Plug_dom"/>
</dbReference>
<dbReference type="InterPro" id="IPR039426">
    <property type="entry name" value="TonB-dep_rcpt-like"/>
</dbReference>
<dbReference type="GO" id="GO:0015344">
    <property type="term" value="F:siderophore uptake transmembrane transporter activity"/>
    <property type="evidence" value="ECO:0007669"/>
    <property type="project" value="TreeGrafter"/>
</dbReference>
<evidence type="ECO:0000313" key="16">
    <source>
        <dbReference type="Proteomes" id="UP000323824"/>
    </source>
</evidence>
<keyword evidence="2 10" id="KW-0813">Transport</keyword>
<dbReference type="Pfam" id="PF07715">
    <property type="entry name" value="Plug"/>
    <property type="match status" value="1"/>
</dbReference>
<evidence type="ECO:0000256" key="1">
    <source>
        <dbReference type="ARBA" id="ARBA00004571"/>
    </source>
</evidence>
<feature type="chain" id="PRO_5022851914" description="TonB-dependent receptor" evidence="12">
    <location>
        <begin position="19"/>
        <end position="615"/>
    </location>
</feature>
<dbReference type="AlphaFoldDB" id="A0A5C1QB07"/>
<dbReference type="GO" id="GO:0044718">
    <property type="term" value="P:siderophore transmembrane transport"/>
    <property type="evidence" value="ECO:0007669"/>
    <property type="project" value="TreeGrafter"/>
</dbReference>
<evidence type="ECO:0000259" key="13">
    <source>
        <dbReference type="Pfam" id="PF00593"/>
    </source>
</evidence>
<dbReference type="GO" id="GO:0009279">
    <property type="term" value="C:cell outer membrane"/>
    <property type="evidence" value="ECO:0007669"/>
    <property type="project" value="UniProtKB-SubCell"/>
</dbReference>
<gene>
    <name evidence="15" type="ORF">EW093_11150</name>
</gene>
<keyword evidence="8" id="KW-0675">Receptor</keyword>
<evidence type="ECO:0008006" key="17">
    <source>
        <dbReference type="Google" id="ProtNLM"/>
    </source>
</evidence>
<name>A0A5C1QB07_9SPIO</name>
<keyword evidence="16" id="KW-1185">Reference proteome</keyword>
<dbReference type="Gene3D" id="2.170.130.10">
    <property type="entry name" value="TonB-dependent receptor, plug domain"/>
    <property type="match status" value="1"/>
</dbReference>
<keyword evidence="6 11" id="KW-0798">TonB box</keyword>
<feature type="domain" description="TonB-dependent receptor plug" evidence="14">
    <location>
        <begin position="41"/>
        <end position="143"/>
    </location>
</feature>
<dbReference type="Gene3D" id="2.40.170.20">
    <property type="entry name" value="TonB-dependent receptor, beta-barrel domain"/>
    <property type="match status" value="1"/>
</dbReference>
<dbReference type="Proteomes" id="UP000323824">
    <property type="component" value="Chromosome"/>
</dbReference>
<feature type="signal peptide" evidence="12">
    <location>
        <begin position="1"/>
        <end position="18"/>
    </location>
</feature>
<proteinExistence type="inferred from homology"/>
<evidence type="ECO:0000256" key="8">
    <source>
        <dbReference type="ARBA" id="ARBA00023170"/>
    </source>
</evidence>
<keyword evidence="4 10" id="KW-0812">Transmembrane</keyword>
<evidence type="ECO:0000256" key="4">
    <source>
        <dbReference type="ARBA" id="ARBA00022692"/>
    </source>
</evidence>
<dbReference type="EMBL" id="CP035807">
    <property type="protein sequence ID" value="QEN05245.1"/>
    <property type="molecule type" value="Genomic_DNA"/>
</dbReference>
<sequence length="615" mass="69096">MKKYLLIILLFLSLNLFSTEDIETIIITGETEKINKFDNNTKQISIISKEEISLLPGASTSELISSAMGVAMSKMGNDASPSFISIRGSSPEQVLIMLNGKRLNSSQGGGVDLSTISPESIKEIEVIRGGGSAVYGESAFGGVVNIITDENINSYIRIKYDYNIEKRNILSLNLNKNFKGLNVNGGIYGIYSPGNYDFLYRESSRQRINSDLKSIFGSFNLNFLINNIDITLNNSLYTADKGVPGIIEFPSITARMKDLEYISGINFNFIDLFFIDVTYLNKIRDYKDSDAPLGPISSNHDYKSLSSTFSYNNTIELSSRFDYLDSTTIDKNIKREAISLYISPQYIFSKLLIHPSIRIDTVIDSDIIFSWSLGFSYNFDSQNRHTLKSSVANSYRLPSFNDLFWPQTSFAIGNSNLKNENAIIFDLGIITALTGNLKLETTLYYHDISNLIQWNPGPNGLWSPNNLGSAQIKGLETELSILIDFLPIYGYLEGRINYTYLSALNRDPGILFNKKLINRPSHKGNVILIYYHYNSFKISLDTTFTGESYITSANTKSRAGYTLVDLNTIIPITDELILNIYGKNLLNKNYTDYRGYPVPGFTLGISLEYIRNINE</sequence>
<keyword evidence="7 10" id="KW-0472">Membrane</keyword>
<dbReference type="PROSITE" id="PS52016">
    <property type="entry name" value="TONB_DEPENDENT_REC_3"/>
    <property type="match status" value="1"/>
</dbReference>
<protein>
    <recommendedName>
        <fullName evidence="17">TonB-dependent receptor</fullName>
    </recommendedName>
</protein>
<dbReference type="InterPro" id="IPR037066">
    <property type="entry name" value="Plug_dom_sf"/>
</dbReference>
<dbReference type="OrthoDB" id="101167at2"/>
<keyword evidence="5 12" id="KW-0732">Signal</keyword>
<dbReference type="RefSeq" id="WP_149568483.1">
    <property type="nucleotide sequence ID" value="NZ_CP035807.1"/>
</dbReference>
<evidence type="ECO:0000256" key="2">
    <source>
        <dbReference type="ARBA" id="ARBA00022448"/>
    </source>
</evidence>
<dbReference type="SUPFAM" id="SSF56935">
    <property type="entry name" value="Porins"/>
    <property type="match status" value="1"/>
</dbReference>
<organism evidence="15 16">
    <name type="scientific">Thiospirochaeta perfilievii</name>
    <dbReference type="NCBI Taxonomy" id="252967"/>
    <lineage>
        <taxon>Bacteria</taxon>
        <taxon>Pseudomonadati</taxon>
        <taxon>Spirochaetota</taxon>
        <taxon>Spirochaetia</taxon>
        <taxon>Spirochaetales</taxon>
        <taxon>Spirochaetaceae</taxon>
        <taxon>Thiospirochaeta</taxon>
    </lineage>
</organism>
<evidence type="ECO:0000256" key="6">
    <source>
        <dbReference type="ARBA" id="ARBA00023077"/>
    </source>
</evidence>
<comment type="similarity">
    <text evidence="10 11">Belongs to the TonB-dependent receptor family.</text>
</comment>
<accession>A0A5C1QB07</accession>
<keyword evidence="9 10" id="KW-0998">Cell outer membrane</keyword>
<dbReference type="PANTHER" id="PTHR30069">
    <property type="entry name" value="TONB-DEPENDENT OUTER MEMBRANE RECEPTOR"/>
    <property type="match status" value="1"/>
</dbReference>
<evidence type="ECO:0000256" key="10">
    <source>
        <dbReference type="PROSITE-ProRule" id="PRU01360"/>
    </source>
</evidence>
<dbReference type="PANTHER" id="PTHR30069:SF29">
    <property type="entry name" value="HEMOGLOBIN AND HEMOGLOBIN-HAPTOGLOBIN-BINDING PROTEIN 1-RELATED"/>
    <property type="match status" value="1"/>
</dbReference>
<dbReference type="Pfam" id="PF00593">
    <property type="entry name" value="TonB_dep_Rec_b-barrel"/>
    <property type="match status" value="1"/>
</dbReference>
<evidence type="ECO:0000259" key="14">
    <source>
        <dbReference type="Pfam" id="PF07715"/>
    </source>
</evidence>
<dbReference type="InterPro" id="IPR000531">
    <property type="entry name" value="Beta-barrel_TonB"/>
</dbReference>
<dbReference type="InterPro" id="IPR036942">
    <property type="entry name" value="Beta-barrel_TonB_sf"/>
</dbReference>
<evidence type="ECO:0000256" key="11">
    <source>
        <dbReference type="RuleBase" id="RU003357"/>
    </source>
</evidence>
<feature type="domain" description="TonB-dependent receptor-like beta-barrel" evidence="13">
    <location>
        <begin position="179"/>
        <end position="585"/>
    </location>
</feature>
<evidence type="ECO:0000313" key="15">
    <source>
        <dbReference type="EMBL" id="QEN05245.1"/>
    </source>
</evidence>